<organism evidence="1 2">
    <name type="scientific">Kordia aestuariivivens</name>
    <dbReference type="NCBI Taxonomy" id="2759037"/>
    <lineage>
        <taxon>Bacteria</taxon>
        <taxon>Pseudomonadati</taxon>
        <taxon>Bacteroidota</taxon>
        <taxon>Flavobacteriia</taxon>
        <taxon>Flavobacteriales</taxon>
        <taxon>Flavobacteriaceae</taxon>
        <taxon>Kordia</taxon>
    </lineage>
</organism>
<dbReference type="Proteomes" id="UP000619238">
    <property type="component" value="Unassembled WGS sequence"/>
</dbReference>
<name>A0ABR7Q5W7_9FLAO</name>
<keyword evidence="2" id="KW-1185">Reference proteome</keyword>
<gene>
    <name evidence="1" type="ORF">H2O64_04690</name>
</gene>
<comment type="caution">
    <text evidence="1">The sequence shown here is derived from an EMBL/GenBank/DDBJ whole genome shotgun (WGS) entry which is preliminary data.</text>
</comment>
<reference evidence="1 2" key="1">
    <citation type="submission" date="2020-07" db="EMBL/GenBank/DDBJ databases">
        <title>Description of Kordia aestuariivivens sp. nov., isolated from a tidal flat.</title>
        <authorList>
            <person name="Park S."/>
            <person name="Yoon J.-H."/>
        </authorList>
    </citation>
    <scope>NUCLEOTIDE SEQUENCE [LARGE SCALE GENOMIC DNA]</scope>
    <source>
        <strain evidence="1 2">YSTF-M3</strain>
    </source>
</reference>
<proteinExistence type="predicted"/>
<protein>
    <submittedName>
        <fullName evidence="1">Uncharacterized protein</fullName>
    </submittedName>
</protein>
<evidence type="ECO:0000313" key="2">
    <source>
        <dbReference type="Proteomes" id="UP000619238"/>
    </source>
</evidence>
<accession>A0ABR7Q5W7</accession>
<dbReference type="EMBL" id="JACGWS010000002">
    <property type="protein sequence ID" value="MBC8753956.1"/>
    <property type="molecule type" value="Genomic_DNA"/>
</dbReference>
<sequence>MRINPELLMIRKFNDLLAKYNDKDTIPKAEIAEFKKDIEDMIKQEVAYSKLYLNAASQFMDI</sequence>
<dbReference type="RefSeq" id="WP_187560990.1">
    <property type="nucleotide sequence ID" value="NZ_JACGWS010000002.1"/>
</dbReference>
<evidence type="ECO:0000313" key="1">
    <source>
        <dbReference type="EMBL" id="MBC8753956.1"/>
    </source>
</evidence>